<feature type="non-terminal residue" evidence="1">
    <location>
        <position position="1"/>
    </location>
</feature>
<sequence>NDDSKYDHRLHGLLLVANGMSPYDVSEVIGNSPKSIETWVNAFLKEGFEGIREPKRPGRPARLSSIMDDIGRDLRKNPVDLGYRQNLWDGKLLSHHIKIKYGIVLGTR</sequence>
<name>T0ZW95_9ZZZZ</name>
<comment type="caution">
    <text evidence="1">The sequence shown here is derived from an EMBL/GenBank/DDBJ whole genome shotgun (WGS) entry which is preliminary data.</text>
</comment>
<dbReference type="Pfam" id="PF13551">
    <property type="entry name" value="HTH_29"/>
    <property type="match status" value="1"/>
</dbReference>
<reference evidence="1" key="2">
    <citation type="journal article" date="2014" name="ISME J.">
        <title>Microbial stratification in low pH oxic and suboxic macroscopic growths along an acid mine drainage.</title>
        <authorList>
            <person name="Mendez-Garcia C."/>
            <person name="Mesa V."/>
            <person name="Sprenger R.R."/>
            <person name="Richter M."/>
            <person name="Diez M.S."/>
            <person name="Solano J."/>
            <person name="Bargiela R."/>
            <person name="Golyshina O.V."/>
            <person name="Manteca A."/>
            <person name="Ramos J.L."/>
            <person name="Gallego J.R."/>
            <person name="Llorente I."/>
            <person name="Martins Dos Santos V.A."/>
            <person name="Jensen O.N."/>
            <person name="Pelaez A.I."/>
            <person name="Sanchez J."/>
            <person name="Ferrer M."/>
        </authorList>
    </citation>
    <scope>NUCLEOTIDE SEQUENCE</scope>
</reference>
<dbReference type="EMBL" id="AUZX01009218">
    <property type="protein sequence ID" value="EQD52501.1"/>
    <property type="molecule type" value="Genomic_DNA"/>
</dbReference>
<organism evidence="1">
    <name type="scientific">mine drainage metagenome</name>
    <dbReference type="NCBI Taxonomy" id="410659"/>
    <lineage>
        <taxon>unclassified sequences</taxon>
        <taxon>metagenomes</taxon>
        <taxon>ecological metagenomes</taxon>
    </lineage>
</organism>
<accession>T0ZW95</accession>
<dbReference type="AlphaFoldDB" id="T0ZW95"/>
<feature type="non-terminal residue" evidence="1">
    <location>
        <position position="108"/>
    </location>
</feature>
<gene>
    <name evidence="1" type="ORF">B1A_12664</name>
</gene>
<proteinExistence type="predicted"/>
<dbReference type="SUPFAM" id="SSF46689">
    <property type="entry name" value="Homeodomain-like"/>
    <property type="match status" value="1"/>
</dbReference>
<evidence type="ECO:0000313" key="1">
    <source>
        <dbReference type="EMBL" id="EQD52501.1"/>
    </source>
</evidence>
<dbReference type="InterPro" id="IPR009057">
    <property type="entry name" value="Homeodomain-like_sf"/>
</dbReference>
<reference evidence="1" key="1">
    <citation type="submission" date="2013-08" db="EMBL/GenBank/DDBJ databases">
        <authorList>
            <person name="Mendez C."/>
            <person name="Richter M."/>
            <person name="Ferrer M."/>
            <person name="Sanchez J."/>
        </authorList>
    </citation>
    <scope>NUCLEOTIDE SEQUENCE</scope>
</reference>
<protein>
    <submittedName>
        <fullName evidence="1">Transposase of IS630</fullName>
    </submittedName>
</protein>